<comment type="caution">
    <text evidence="1">The sequence shown here is derived from an EMBL/GenBank/DDBJ whole genome shotgun (WGS) entry which is preliminary data.</text>
</comment>
<sequence length="151" mass="18231">MKLFEDKIIEEYIIWQKANPKSFSWWNYVNMKSDIQIALGFAKFFYPEIIEIDNCIFIKDNFSSERYEQWKVVCNDKKTLEKAINSYEIKEFFHMNTDFEDKNINEQIQALGNILKKFWTLGFNERFPDMNIVVDIIEDDESLYITVFQDS</sequence>
<proteinExistence type="predicted"/>
<evidence type="ECO:0000313" key="2">
    <source>
        <dbReference type="Proteomes" id="UP000768462"/>
    </source>
</evidence>
<reference evidence="1" key="1">
    <citation type="submission" date="2019-04" db="EMBL/GenBank/DDBJ databases">
        <title>Evolution of Biomass-Degrading Anaerobic Consortia Revealed by Metagenomics.</title>
        <authorList>
            <person name="Peng X."/>
        </authorList>
    </citation>
    <scope>NUCLEOTIDE SEQUENCE</scope>
    <source>
        <strain evidence="1">SIG254</strain>
    </source>
</reference>
<evidence type="ECO:0000313" key="1">
    <source>
        <dbReference type="EMBL" id="MBE6060068.1"/>
    </source>
</evidence>
<name>A0A927W3Y4_9CLOT</name>
<dbReference type="Proteomes" id="UP000768462">
    <property type="component" value="Unassembled WGS sequence"/>
</dbReference>
<dbReference type="EMBL" id="SVCM01000086">
    <property type="protein sequence ID" value="MBE6060068.1"/>
    <property type="molecule type" value="Genomic_DNA"/>
</dbReference>
<protein>
    <submittedName>
        <fullName evidence="1">Uncharacterized protein</fullName>
    </submittedName>
</protein>
<dbReference type="AlphaFoldDB" id="A0A927W3Y4"/>
<organism evidence="1 2">
    <name type="scientific">Clostridium sulfidigenes</name>
    <dbReference type="NCBI Taxonomy" id="318464"/>
    <lineage>
        <taxon>Bacteria</taxon>
        <taxon>Bacillati</taxon>
        <taxon>Bacillota</taxon>
        <taxon>Clostridia</taxon>
        <taxon>Eubacteriales</taxon>
        <taxon>Clostridiaceae</taxon>
        <taxon>Clostridium</taxon>
    </lineage>
</organism>
<accession>A0A927W3Y4</accession>
<gene>
    <name evidence="1" type="ORF">E7215_07840</name>
</gene>